<dbReference type="AlphaFoldDB" id="A0A803L0C9"/>
<dbReference type="Pfam" id="PF00860">
    <property type="entry name" value="Xan_ur_permease"/>
    <property type="match status" value="1"/>
</dbReference>
<protein>
    <recommendedName>
        <fullName evidence="10">Nucleobase-ascorbate transporter 6</fullName>
    </recommendedName>
</protein>
<name>A0A803L0C9_CHEQI</name>
<dbReference type="GeneID" id="110708068"/>
<dbReference type="EnsemblPlants" id="AUR62005317-RA">
    <property type="protein sequence ID" value="AUR62005317-RA:cds"/>
    <property type="gene ID" value="AUR62005317"/>
</dbReference>
<dbReference type="GO" id="GO:0022857">
    <property type="term" value="F:transmembrane transporter activity"/>
    <property type="evidence" value="ECO:0007669"/>
    <property type="project" value="InterPro"/>
</dbReference>
<comment type="subcellular location">
    <subcellularLocation>
        <location evidence="1">Membrane</location>
        <topology evidence="1">Multi-pass membrane protein</topology>
    </subcellularLocation>
</comment>
<evidence type="ECO:0000313" key="8">
    <source>
        <dbReference type="EnsemblPlants" id="AUR62005317-RA:cds"/>
    </source>
</evidence>
<keyword evidence="4 7" id="KW-1133">Transmembrane helix</keyword>
<dbReference type="Gramene" id="AUR62005317-RA">
    <property type="protein sequence ID" value="AUR62005317-RA:cds"/>
    <property type="gene ID" value="AUR62005317"/>
</dbReference>
<dbReference type="OMA" id="SIVWFIC"/>
<dbReference type="RefSeq" id="XP_021741880.1">
    <property type="nucleotide sequence ID" value="XM_021886188.1"/>
</dbReference>
<dbReference type="RefSeq" id="XP_021741867.1">
    <property type="nucleotide sequence ID" value="XM_021886175.1"/>
</dbReference>
<dbReference type="OrthoDB" id="1641903at2759"/>
<evidence type="ECO:0000256" key="1">
    <source>
        <dbReference type="ARBA" id="ARBA00004141"/>
    </source>
</evidence>
<dbReference type="NCBIfam" id="NF037981">
    <property type="entry name" value="NCS2_1"/>
    <property type="match status" value="1"/>
</dbReference>
<feature type="transmembrane region" description="Helical" evidence="7">
    <location>
        <begin position="170"/>
        <end position="190"/>
    </location>
</feature>
<evidence type="ECO:0000256" key="2">
    <source>
        <dbReference type="ARBA" id="ARBA00008821"/>
    </source>
</evidence>
<organism evidence="8 9">
    <name type="scientific">Chenopodium quinoa</name>
    <name type="common">Quinoa</name>
    <dbReference type="NCBI Taxonomy" id="63459"/>
    <lineage>
        <taxon>Eukaryota</taxon>
        <taxon>Viridiplantae</taxon>
        <taxon>Streptophyta</taxon>
        <taxon>Embryophyta</taxon>
        <taxon>Tracheophyta</taxon>
        <taxon>Spermatophyta</taxon>
        <taxon>Magnoliopsida</taxon>
        <taxon>eudicotyledons</taxon>
        <taxon>Gunneridae</taxon>
        <taxon>Pentapetalae</taxon>
        <taxon>Caryophyllales</taxon>
        <taxon>Chenopodiaceae</taxon>
        <taxon>Chenopodioideae</taxon>
        <taxon>Atripliceae</taxon>
        <taxon>Chenopodium</taxon>
    </lineage>
</organism>
<reference evidence="8" key="2">
    <citation type="submission" date="2021-03" db="UniProtKB">
        <authorList>
            <consortium name="EnsemblPlants"/>
        </authorList>
    </citation>
    <scope>IDENTIFICATION</scope>
</reference>
<proteinExistence type="inferred from homology"/>
<dbReference type="PANTHER" id="PTHR11119">
    <property type="entry name" value="XANTHINE-URACIL / VITAMIN C PERMEASE FAMILY MEMBER"/>
    <property type="match status" value="1"/>
</dbReference>
<feature type="transmembrane region" description="Helical" evidence="7">
    <location>
        <begin position="202"/>
        <end position="220"/>
    </location>
</feature>
<dbReference type="KEGG" id="cqi:110708068"/>
<feature type="transmembrane region" description="Helical" evidence="7">
    <location>
        <begin position="106"/>
        <end position="125"/>
    </location>
</feature>
<feature type="region of interest" description="Disordered" evidence="6">
    <location>
        <begin position="1"/>
        <end position="25"/>
    </location>
</feature>
<feature type="transmembrane region" description="Helical" evidence="7">
    <location>
        <begin position="403"/>
        <end position="421"/>
    </location>
</feature>
<dbReference type="Proteomes" id="UP000596660">
    <property type="component" value="Unplaced"/>
</dbReference>
<evidence type="ECO:0000256" key="5">
    <source>
        <dbReference type="ARBA" id="ARBA00023136"/>
    </source>
</evidence>
<feature type="transmembrane region" description="Helical" evidence="7">
    <location>
        <begin position="232"/>
        <end position="252"/>
    </location>
</feature>
<feature type="transmembrane region" description="Helical" evidence="7">
    <location>
        <begin position="433"/>
        <end position="449"/>
    </location>
</feature>
<gene>
    <name evidence="8" type="primary">LOC110708068</name>
</gene>
<dbReference type="InterPro" id="IPR006043">
    <property type="entry name" value="NCS2"/>
</dbReference>
<feature type="transmembrane region" description="Helical" evidence="7">
    <location>
        <begin position="82"/>
        <end position="100"/>
    </location>
</feature>
<keyword evidence="3 7" id="KW-0812">Transmembrane</keyword>
<keyword evidence="5 7" id="KW-0472">Membrane</keyword>
<dbReference type="SMR" id="A0A803L0C9"/>
<reference evidence="8" key="1">
    <citation type="journal article" date="2017" name="Nature">
        <title>The genome of Chenopodium quinoa.</title>
        <authorList>
            <person name="Jarvis D.E."/>
            <person name="Ho Y.S."/>
            <person name="Lightfoot D.J."/>
            <person name="Schmoeckel S.M."/>
            <person name="Li B."/>
            <person name="Borm T.J.A."/>
            <person name="Ohyanagi H."/>
            <person name="Mineta K."/>
            <person name="Michell C.T."/>
            <person name="Saber N."/>
            <person name="Kharbatia N.M."/>
            <person name="Rupper R.R."/>
            <person name="Sharp A.R."/>
            <person name="Dally N."/>
            <person name="Boughton B.A."/>
            <person name="Woo Y.H."/>
            <person name="Gao G."/>
            <person name="Schijlen E.G.W.M."/>
            <person name="Guo X."/>
            <person name="Momin A.A."/>
            <person name="Negrao S."/>
            <person name="Al-Babili S."/>
            <person name="Gehring C."/>
            <person name="Roessner U."/>
            <person name="Jung C."/>
            <person name="Murphy K."/>
            <person name="Arold S.T."/>
            <person name="Gojobori T."/>
            <person name="van der Linden C.G."/>
            <person name="van Loo E.N."/>
            <person name="Jellen E.N."/>
            <person name="Maughan P.J."/>
            <person name="Tester M."/>
        </authorList>
    </citation>
    <scope>NUCLEOTIDE SEQUENCE [LARGE SCALE GENOMIC DNA]</scope>
    <source>
        <strain evidence="8">cv. PI 614886</strain>
    </source>
</reference>
<dbReference type="GO" id="GO:0016020">
    <property type="term" value="C:membrane"/>
    <property type="evidence" value="ECO:0007669"/>
    <property type="project" value="UniProtKB-SubCell"/>
</dbReference>
<dbReference type="RefSeq" id="XP_021741873.1">
    <property type="nucleotide sequence ID" value="XM_021886181.1"/>
</dbReference>
<feature type="transmembrane region" description="Helical" evidence="7">
    <location>
        <begin position="476"/>
        <end position="494"/>
    </location>
</feature>
<feature type="transmembrane region" description="Helical" evidence="7">
    <location>
        <begin position="146"/>
        <end position="164"/>
    </location>
</feature>
<evidence type="ECO:0000256" key="3">
    <source>
        <dbReference type="ARBA" id="ARBA00022692"/>
    </source>
</evidence>
<evidence type="ECO:0000256" key="6">
    <source>
        <dbReference type="SAM" id="MobiDB-lite"/>
    </source>
</evidence>
<keyword evidence="9" id="KW-1185">Reference proteome</keyword>
<evidence type="ECO:0000256" key="7">
    <source>
        <dbReference type="SAM" id="Phobius"/>
    </source>
</evidence>
<evidence type="ECO:0000313" key="9">
    <source>
        <dbReference type="Proteomes" id="UP000596660"/>
    </source>
</evidence>
<comment type="similarity">
    <text evidence="2">Belongs to the nucleobase:cation symporter-2 (NCS2) (TC 2.A.40) family.</text>
</comment>
<evidence type="ECO:0000256" key="4">
    <source>
        <dbReference type="ARBA" id="ARBA00022989"/>
    </source>
</evidence>
<evidence type="ECO:0008006" key="10">
    <source>
        <dbReference type="Google" id="ProtNLM"/>
    </source>
</evidence>
<sequence length="539" mass="58370">MAGGGGGGGGGPGPQPKQDELQPHPVKDQLPGVSYCITSPPPWPEAILLGFQHYLVMLGTTVLIPTYLVPQMGGGKEEKARMIQTLLFVAGVNTLFQTLFGTRLPAVIGGSYTYVPTTISIVLAGRYSGIADPQEKFNKTIRGIQGSLIVASILQIVLGFSGLWRNVARFLSPLAAVPLVALTGFGLYELGFPGVAKCVEIGLPHIVLLLIFSQYLPHLMRGERPIFDRFAVLFSVAIVWIYAHILTVGGAYRHRSQTTQLSCRTDRAGIISGASWISVPYPFQWGAPTFDAGEAFAMMMASFVALVESTGTFIAVSRYASATPVPPSVLSRGIGWQGVGILLCGLFGTGNSASASVENAGLLALTRVGSRRVVQIAAGFMIFFSILGKFGAVFASIPAPMVAALYCLFFAYVGSAGLGFLQFCNLNSFRTKFILGFSVFMGLSIPQYFNEYTAVKGYGPVHTHARWFNDMVNVPFSSEPFVAGVLAYFLDVTLRKKDSGTRKDRGSHWWDKFRSFKGDTRSEEFYSLPFNLNKFFPSV</sequence>
<feature type="transmembrane region" description="Helical" evidence="7">
    <location>
        <begin position="51"/>
        <end position="70"/>
    </location>
</feature>
<feature type="compositionally biased region" description="Gly residues" evidence="6">
    <location>
        <begin position="1"/>
        <end position="12"/>
    </location>
</feature>
<feature type="transmembrane region" description="Helical" evidence="7">
    <location>
        <begin position="376"/>
        <end position="397"/>
    </location>
</feature>
<accession>A0A803L0C9</accession>